<reference evidence="2" key="1">
    <citation type="submission" date="2022-11" db="UniProtKB">
        <authorList>
            <consortium name="WormBaseParasite"/>
        </authorList>
    </citation>
    <scope>IDENTIFICATION</scope>
</reference>
<accession>A0AC34RA93</accession>
<name>A0AC34RA93_9BILA</name>
<evidence type="ECO:0000313" key="1">
    <source>
        <dbReference type="Proteomes" id="UP000887576"/>
    </source>
</evidence>
<protein>
    <submittedName>
        <fullName evidence="2">U6 snRNA-associated Sm-like protein LSm8</fullName>
    </submittedName>
</protein>
<evidence type="ECO:0000313" key="2">
    <source>
        <dbReference type="WBParaSite" id="JU765_v2.g485.t1"/>
    </source>
</evidence>
<sequence length="98" mass="11171">MLTLEYLVLAFVQVMTCDGRFIVGILEGYDQLTNIVIRDARERCFSSTEGFKEIDLGIIYGIRGDNVAMIAELDEDLDRQIDWEATKCDPPSIIWPPQ</sequence>
<dbReference type="WBParaSite" id="JU765_v2.g485.t1">
    <property type="protein sequence ID" value="JU765_v2.g485.t1"/>
    <property type="gene ID" value="JU765_v2.g485"/>
</dbReference>
<organism evidence="1 2">
    <name type="scientific">Panagrolaimus sp. JU765</name>
    <dbReference type="NCBI Taxonomy" id="591449"/>
    <lineage>
        <taxon>Eukaryota</taxon>
        <taxon>Metazoa</taxon>
        <taxon>Ecdysozoa</taxon>
        <taxon>Nematoda</taxon>
        <taxon>Chromadorea</taxon>
        <taxon>Rhabditida</taxon>
        <taxon>Tylenchina</taxon>
        <taxon>Panagrolaimomorpha</taxon>
        <taxon>Panagrolaimoidea</taxon>
        <taxon>Panagrolaimidae</taxon>
        <taxon>Panagrolaimus</taxon>
    </lineage>
</organism>
<proteinExistence type="predicted"/>
<dbReference type="Proteomes" id="UP000887576">
    <property type="component" value="Unplaced"/>
</dbReference>